<evidence type="ECO:0000313" key="1">
    <source>
        <dbReference type="EMBL" id="GEB86299.1"/>
    </source>
</evidence>
<keyword evidence="2" id="KW-1185">Reference proteome</keyword>
<dbReference type="Proteomes" id="UP000317730">
    <property type="component" value="Unassembled WGS sequence"/>
</dbReference>
<gene>
    <name evidence="1" type="ORF">APE01nite_20960</name>
</gene>
<organism evidence="1 2">
    <name type="scientific">Acetobacter peroxydans</name>
    <dbReference type="NCBI Taxonomy" id="104098"/>
    <lineage>
        <taxon>Bacteria</taxon>
        <taxon>Pseudomonadati</taxon>
        <taxon>Pseudomonadota</taxon>
        <taxon>Alphaproteobacteria</taxon>
        <taxon>Acetobacterales</taxon>
        <taxon>Acetobacteraceae</taxon>
        <taxon>Acetobacter</taxon>
    </lineage>
</organism>
<reference evidence="1 2" key="1">
    <citation type="submission" date="2019-06" db="EMBL/GenBank/DDBJ databases">
        <title>Whole genome shotgun sequence of Acetobacter peroxydans NBRC 13755.</title>
        <authorList>
            <person name="Hosoyama A."/>
            <person name="Uohara A."/>
            <person name="Ohji S."/>
            <person name="Ichikawa N."/>
        </authorList>
    </citation>
    <scope>NUCLEOTIDE SEQUENCE [LARGE SCALE GENOMIC DNA]</scope>
    <source>
        <strain evidence="1 2">NBRC 13755</strain>
    </source>
</reference>
<proteinExistence type="predicted"/>
<sequence>MATLAPHHMLKRQGAASGLRILPVAAWREQNSEALSALLTNRSRTP</sequence>
<name>A0A4Y3TXY0_9PROT</name>
<evidence type="ECO:0000313" key="2">
    <source>
        <dbReference type="Proteomes" id="UP000317730"/>
    </source>
</evidence>
<dbReference type="AlphaFoldDB" id="A0A4Y3TXY0"/>
<protein>
    <submittedName>
        <fullName evidence="1">Uncharacterized protein</fullName>
    </submittedName>
</protein>
<dbReference type="EMBL" id="BJMV01000011">
    <property type="protein sequence ID" value="GEB86299.1"/>
    <property type="molecule type" value="Genomic_DNA"/>
</dbReference>
<comment type="caution">
    <text evidence="1">The sequence shown here is derived from an EMBL/GenBank/DDBJ whole genome shotgun (WGS) entry which is preliminary data.</text>
</comment>
<accession>A0A4Y3TXY0</accession>